<proteinExistence type="predicted"/>
<dbReference type="Gene3D" id="1.10.1660.10">
    <property type="match status" value="1"/>
</dbReference>
<name>A0ABR6Z478_9BURK</name>
<dbReference type="PROSITE" id="PS00552">
    <property type="entry name" value="HTH_MERR_1"/>
    <property type="match status" value="1"/>
</dbReference>
<dbReference type="Proteomes" id="UP000646911">
    <property type="component" value="Unassembled WGS sequence"/>
</dbReference>
<dbReference type="PANTHER" id="PTHR30204:SF90">
    <property type="entry name" value="HTH-TYPE TRANSCRIPTIONAL ACTIVATOR MTA"/>
    <property type="match status" value="1"/>
</dbReference>
<dbReference type="Pfam" id="PF13411">
    <property type="entry name" value="MerR_1"/>
    <property type="match status" value="1"/>
</dbReference>
<protein>
    <submittedName>
        <fullName evidence="3">MerR family transcriptional regulator</fullName>
    </submittedName>
</protein>
<dbReference type="SUPFAM" id="SSF46955">
    <property type="entry name" value="Putative DNA-binding domain"/>
    <property type="match status" value="1"/>
</dbReference>
<dbReference type="InterPro" id="IPR009061">
    <property type="entry name" value="DNA-bd_dom_put_sf"/>
</dbReference>
<dbReference type="CDD" id="cd04788">
    <property type="entry name" value="HTH_NolA-AlbR"/>
    <property type="match status" value="1"/>
</dbReference>
<evidence type="ECO:0000313" key="4">
    <source>
        <dbReference type="Proteomes" id="UP000646911"/>
    </source>
</evidence>
<dbReference type="RefSeq" id="WP_186951657.1">
    <property type="nucleotide sequence ID" value="NZ_JACOFX010000001.1"/>
</dbReference>
<evidence type="ECO:0000259" key="2">
    <source>
        <dbReference type="PROSITE" id="PS50937"/>
    </source>
</evidence>
<keyword evidence="1" id="KW-0238">DNA-binding</keyword>
<sequence length="347" mass="39885">MLLKIGELASRTGLTIRTLHHYDKIGLLKPSVRSEAGYRLYDRADIKRLHHIQALRRLDLSLAEVGDVINGAGNDLHCVIDEQISGLDQQIAQSMELRDRLQELSGLLKTNNEPNLEYWLSTLEMMSLIGKYFSRDEILRLRELEVQAQSNVDTHMPPFVQAGRVLLDQKIPPSDPRAKQLAREWVRAMSTLMPDPALLSKFTQMHRKEPSLQSLSGVDDEMMDFITKASIEVRYDIYSKYLNEEELQYFRKSFFKNNETWTHVFAEVRQKMAMSLPPEHPDVQASLIKWRTLFMDAWGNHLPTMLKVRSIHENEPELSIGGGLTPALIVYARQGLAFLEKSHPLKP</sequence>
<evidence type="ECO:0000313" key="3">
    <source>
        <dbReference type="EMBL" id="MBC3906443.1"/>
    </source>
</evidence>
<dbReference type="SMART" id="SM00422">
    <property type="entry name" value="HTH_MERR"/>
    <property type="match status" value="1"/>
</dbReference>
<dbReference type="InterPro" id="IPR000551">
    <property type="entry name" value="MerR-type_HTH_dom"/>
</dbReference>
<dbReference type="PRINTS" id="PR00040">
    <property type="entry name" value="HTHMERR"/>
</dbReference>
<dbReference type="PANTHER" id="PTHR30204">
    <property type="entry name" value="REDOX-CYCLING DRUG-SENSING TRANSCRIPTIONAL ACTIVATOR SOXR"/>
    <property type="match status" value="1"/>
</dbReference>
<keyword evidence="4" id="KW-1185">Reference proteome</keyword>
<reference evidence="3 4" key="1">
    <citation type="submission" date="2020-08" db="EMBL/GenBank/DDBJ databases">
        <title>Novel species isolated from subtropical streams in China.</title>
        <authorList>
            <person name="Lu H."/>
        </authorList>
    </citation>
    <scope>NUCLEOTIDE SEQUENCE [LARGE SCALE GENOMIC DNA]</scope>
    <source>
        <strain evidence="3 4">NL8W</strain>
    </source>
</reference>
<gene>
    <name evidence="3" type="ORF">H8L47_02545</name>
</gene>
<feature type="domain" description="HTH merR-type" evidence="2">
    <location>
        <begin position="2"/>
        <end position="71"/>
    </location>
</feature>
<comment type="caution">
    <text evidence="3">The sequence shown here is derived from an EMBL/GenBank/DDBJ whole genome shotgun (WGS) entry which is preliminary data.</text>
</comment>
<organism evidence="3 4">
    <name type="scientific">Undibacterium umbellatum</name>
    <dbReference type="NCBI Taxonomy" id="2762300"/>
    <lineage>
        <taxon>Bacteria</taxon>
        <taxon>Pseudomonadati</taxon>
        <taxon>Pseudomonadota</taxon>
        <taxon>Betaproteobacteria</taxon>
        <taxon>Burkholderiales</taxon>
        <taxon>Oxalobacteraceae</taxon>
        <taxon>Undibacterium</taxon>
    </lineage>
</organism>
<dbReference type="PROSITE" id="PS50937">
    <property type="entry name" value="HTH_MERR_2"/>
    <property type="match status" value="1"/>
</dbReference>
<evidence type="ECO:0000256" key="1">
    <source>
        <dbReference type="ARBA" id="ARBA00023125"/>
    </source>
</evidence>
<dbReference type="InterPro" id="IPR047057">
    <property type="entry name" value="MerR_fam"/>
</dbReference>
<accession>A0ABR6Z478</accession>
<dbReference type="EMBL" id="JACOFX010000001">
    <property type="protein sequence ID" value="MBC3906443.1"/>
    <property type="molecule type" value="Genomic_DNA"/>
</dbReference>